<evidence type="ECO:0000313" key="3">
    <source>
        <dbReference type="EMBL" id="NMF96364.1"/>
    </source>
</evidence>
<evidence type="ECO:0000313" key="4">
    <source>
        <dbReference type="Proteomes" id="UP000634522"/>
    </source>
</evidence>
<dbReference type="PANTHER" id="PTHR43201:SF32">
    <property type="entry name" value="2-SUCCINYLBENZOATE--COA LIGASE, CHLOROPLASTIC_PEROXISOMAL"/>
    <property type="match status" value="1"/>
</dbReference>
<dbReference type="InterPro" id="IPR000873">
    <property type="entry name" value="AMP-dep_synth/lig_dom"/>
</dbReference>
<dbReference type="Pfam" id="PF00501">
    <property type="entry name" value="AMP-binding"/>
    <property type="match status" value="1"/>
</dbReference>
<feature type="domain" description="AMP-dependent synthetase/ligase" evidence="1">
    <location>
        <begin position="32"/>
        <end position="369"/>
    </location>
</feature>
<accession>A0ABX1NAV7</accession>
<feature type="domain" description="AMP-binding enzyme C-terminal" evidence="2">
    <location>
        <begin position="421"/>
        <end position="498"/>
    </location>
</feature>
<comment type="caution">
    <text evidence="3">The sequence shown here is derived from an EMBL/GenBank/DDBJ whole genome shotgun (WGS) entry which is preliminary data.</text>
</comment>
<gene>
    <name evidence="3" type="ORF">GPA27_03005</name>
</gene>
<protein>
    <submittedName>
        <fullName evidence="3">AMP-binding protein</fullName>
    </submittedName>
</protein>
<dbReference type="InterPro" id="IPR042099">
    <property type="entry name" value="ANL_N_sf"/>
</dbReference>
<sequence>MEASRLPDRTPTQHRADGLTWTDETLWAQFSRLADAAPEALAVVGADGRRWSRAEMREMAHAVRDALLAGGVRPHDRVMLQGRKTAPVLAAALGISVADAIICPYTPDLGIAERTVLNERLDHIAVIGDAEGEPIPGVADLRLQLRSRNPDLVPDERNARTALIGFTSGTTGVPKGVMHSPAAMNYTVRACEHIAGLLPGDTILGVVPLGSAPGFTFSVHFSLSLGHPLVIVDPWDPLATLQKIAEHDVRWGICVPTHLATMVELARKGQWSAPSPLKALGVGGSSMTPELIRDARELLDIRALRMFGMSECMGHASTRPDDPIDRQCHSDGKSFPGTQDEAFDAERRMLARGERGQAGVRGPSLFLGYCRGLGDSEFQLTPDGFYLTGDEIICGADGYLRVVGRIKDQIIRGGYNIDPAEVEAALLRHPAIDQVSVVSVPEPRLGEQACALCSVRDGYGKPTLDDIKQHLGEIGLSKKKWPEHLLIINHFPYTTTGKVDKKRMARMAIAELGLG</sequence>
<dbReference type="EMBL" id="WTVS01000004">
    <property type="protein sequence ID" value="NMF96364.1"/>
    <property type="molecule type" value="Genomic_DNA"/>
</dbReference>
<evidence type="ECO:0000259" key="2">
    <source>
        <dbReference type="Pfam" id="PF13193"/>
    </source>
</evidence>
<evidence type="ECO:0000259" key="1">
    <source>
        <dbReference type="Pfam" id="PF00501"/>
    </source>
</evidence>
<keyword evidence="4" id="KW-1185">Reference proteome</keyword>
<dbReference type="Gene3D" id="3.30.300.30">
    <property type="match status" value="1"/>
</dbReference>
<dbReference type="PROSITE" id="PS00455">
    <property type="entry name" value="AMP_BINDING"/>
    <property type="match status" value="1"/>
</dbReference>
<dbReference type="InterPro" id="IPR020845">
    <property type="entry name" value="AMP-binding_CS"/>
</dbReference>
<dbReference type="Gene3D" id="3.40.50.12780">
    <property type="entry name" value="N-terminal domain of ligase-like"/>
    <property type="match status" value="1"/>
</dbReference>
<dbReference type="InterPro" id="IPR045851">
    <property type="entry name" value="AMP-bd_C_sf"/>
</dbReference>
<organism evidence="3 4">
    <name type="scientific">Aromatoleum toluolicum</name>
    <dbReference type="NCBI Taxonomy" id="90060"/>
    <lineage>
        <taxon>Bacteria</taxon>
        <taxon>Pseudomonadati</taxon>
        <taxon>Pseudomonadota</taxon>
        <taxon>Betaproteobacteria</taxon>
        <taxon>Rhodocyclales</taxon>
        <taxon>Rhodocyclaceae</taxon>
        <taxon>Aromatoleum</taxon>
    </lineage>
</organism>
<dbReference type="PANTHER" id="PTHR43201">
    <property type="entry name" value="ACYL-COA SYNTHETASE"/>
    <property type="match status" value="1"/>
</dbReference>
<proteinExistence type="predicted"/>
<dbReference type="Proteomes" id="UP000634522">
    <property type="component" value="Unassembled WGS sequence"/>
</dbReference>
<reference evidence="3 4" key="1">
    <citation type="submission" date="2019-12" db="EMBL/GenBank/DDBJ databases">
        <title>Comparative genomics gives insights into the taxonomy of the Azoarcus-Aromatoleum group and reveals separate origins of nif in the plant-associated Azoarcus and non-plant-associated Aromatoleum sub-groups.</title>
        <authorList>
            <person name="Lafos M."/>
            <person name="Maluk M."/>
            <person name="Batista M."/>
            <person name="Junghare M."/>
            <person name="Carmona M."/>
            <person name="Faoro H."/>
            <person name="Cruz L.M."/>
            <person name="Battistoni F."/>
            <person name="De Souza E."/>
            <person name="Pedrosa F."/>
            <person name="Chen W.-M."/>
            <person name="Poole P.S."/>
            <person name="Dixon R.A."/>
            <person name="James E.K."/>
        </authorList>
    </citation>
    <scope>NUCLEOTIDE SEQUENCE [LARGE SCALE GENOMIC DNA]</scope>
    <source>
        <strain evidence="3 4">T</strain>
    </source>
</reference>
<dbReference type="SUPFAM" id="SSF56801">
    <property type="entry name" value="Acetyl-CoA synthetase-like"/>
    <property type="match status" value="1"/>
</dbReference>
<dbReference type="Pfam" id="PF13193">
    <property type="entry name" value="AMP-binding_C"/>
    <property type="match status" value="1"/>
</dbReference>
<dbReference type="InterPro" id="IPR025110">
    <property type="entry name" value="AMP-bd_C"/>
</dbReference>
<name>A0ABX1NAV7_9RHOO</name>